<dbReference type="CDD" id="cd03392">
    <property type="entry name" value="PAP2_like_2"/>
    <property type="match status" value="1"/>
</dbReference>
<dbReference type="PANTHER" id="PTHR14969">
    <property type="entry name" value="SPHINGOSINE-1-PHOSPHATE PHOSPHOHYDROLASE"/>
    <property type="match status" value="1"/>
</dbReference>
<dbReference type="SMART" id="SM00014">
    <property type="entry name" value="acidPPc"/>
    <property type="match status" value="1"/>
</dbReference>
<feature type="transmembrane region" description="Helical" evidence="1">
    <location>
        <begin position="139"/>
        <end position="159"/>
    </location>
</feature>
<protein>
    <submittedName>
        <fullName evidence="3">Undecaprenyl-diphosphatase</fullName>
    </submittedName>
</protein>
<evidence type="ECO:0000259" key="2">
    <source>
        <dbReference type="SMART" id="SM00014"/>
    </source>
</evidence>
<evidence type="ECO:0000313" key="4">
    <source>
        <dbReference type="Proteomes" id="UP000199225"/>
    </source>
</evidence>
<dbReference type="EMBL" id="FNEV01000005">
    <property type="protein sequence ID" value="SDJ46156.1"/>
    <property type="molecule type" value="Genomic_DNA"/>
</dbReference>
<dbReference type="Proteomes" id="UP000199225">
    <property type="component" value="Unassembled WGS sequence"/>
</dbReference>
<dbReference type="PANTHER" id="PTHR14969:SF13">
    <property type="entry name" value="AT30094P"/>
    <property type="match status" value="1"/>
</dbReference>
<feature type="transmembrane region" description="Helical" evidence="1">
    <location>
        <begin position="101"/>
        <end position="119"/>
    </location>
</feature>
<keyword evidence="1" id="KW-0472">Membrane</keyword>
<proteinExistence type="predicted"/>
<dbReference type="RefSeq" id="WP_093193746.1">
    <property type="nucleotide sequence ID" value="NZ_FNEV01000005.1"/>
</dbReference>
<keyword evidence="1" id="KW-0812">Transmembrane</keyword>
<dbReference type="Gene3D" id="1.20.144.10">
    <property type="entry name" value="Phosphatidic acid phosphatase type 2/haloperoxidase"/>
    <property type="match status" value="2"/>
</dbReference>
<gene>
    <name evidence="3" type="ORF">SAMN04490247_2022</name>
</gene>
<dbReference type="Pfam" id="PF01569">
    <property type="entry name" value="PAP2"/>
    <property type="match status" value="1"/>
</dbReference>
<dbReference type="AlphaFoldDB" id="A0A1G8TX46"/>
<feature type="transmembrane region" description="Helical" evidence="1">
    <location>
        <begin position="171"/>
        <end position="193"/>
    </location>
</feature>
<reference evidence="4" key="1">
    <citation type="submission" date="2016-10" db="EMBL/GenBank/DDBJ databases">
        <authorList>
            <person name="Varghese N."/>
            <person name="Submissions S."/>
        </authorList>
    </citation>
    <scope>NUCLEOTIDE SEQUENCE [LARGE SCALE GENOMIC DNA]</scope>
    <source>
        <strain evidence="4">DSM 4771</strain>
    </source>
</reference>
<organism evidence="3 4">
    <name type="scientific">Salimicrobium halophilum</name>
    <dbReference type="NCBI Taxonomy" id="86666"/>
    <lineage>
        <taxon>Bacteria</taxon>
        <taxon>Bacillati</taxon>
        <taxon>Bacillota</taxon>
        <taxon>Bacilli</taxon>
        <taxon>Bacillales</taxon>
        <taxon>Bacillaceae</taxon>
        <taxon>Salimicrobium</taxon>
    </lineage>
</organism>
<feature type="transmembrane region" description="Helical" evidence="1">
    <location>
        <begin position="20"/>
        <end position="40"/>
    </location>
</feature>
<evidence type="ECO:0000256" key="1">
    <source>
        <dbReference type="SAM" id="Phobius"/>
    </source>
</evidence>
<feature type="transmembrane region" description="Helical" evidence="1">
    <location>
        <begin position="199"/>
        <end position="221"/>
    </location>
</feature>
<evidence type="ECO:0000313" key="3">
    <source>
        <dbReference type="EMBL" id="SDJ46156.1"/>
    </source>
</evidence>
<sequence>MYFSNKKFTELNTGRKSLLYAALLFVLVGVAMSIWITLAITPKDKLAIDEAAFDVVRAIHVPVVAAIFKGISKLGSVPVLATASVLIAIYFLFLSSFSRWLALYFAIAMGGVSGITKLAKSLTSRDRPEFLGGYDGATSSYPSGHASGAVVFYGFLIYILGAQAIGRKWKWMINTLLVLIVLGISFSRVYLGVHYFTDIVSGIFLGCLWLLLCIIGVEVTLRRKAKKEKEEAA</sequence>
<feature type="transmembrane region" description="Helical" evidence="1">
    <location>
        <begin position="77"/>
        <end position="94"/>
    </location>
</feature>
<keyword evidence="1" id="KW-1133">Transmembrane helix</keyword>
<dbReference type="InterPro" id="IPR000326">
    <property type="entry name" value="PAP2/HPO"/>
</dbReference>
<keyword evidence="4" id="KW-1185">Reference proteome</keyword>
<dbReference type="SUPFAM" id="SSF48317">
    <property type="entry name" value="Acid phosphatase/Vanadium-dependent haloperoxidase"/>
    <property type="match status" value="1"/>
</dbReference>
<accession>A0A1G8TX46</accession>
<feature type="domain" description="Phosphatidic acid phosphatase type 2/haloperoxidase" evidence="2">
    <location>
        <begin position="102"/>
        <end position="214"/>
    </location>
</feature>
<dbReference type="STRING" id="86666.SAMN04490247_2022"/>
<dbReference type="InterPro" id="IPR036938">
    <property type="entry name" value="PAP2/HPO_sf"/>
</dbReference>
<name>A0A1G8TX46_9BACI</name>
<dbReference type="OrthoDB" id="9789113at2"/>